<evidence type="ECO:0000313" key="7">
    <source>
        <dbReference type="Proteomes" id="UP000007963"/>
    </source>
</evidence>
<dbReference type="PROSITE" id="PS00108">
    <property type="entry name" value="PROTEIN_KINASE_ST"/>
    <property type="match status" value="1"/>
</dbReference>
<dbReference type="RefSeq" id="XP_001217478.1">
    <property type="nucleotide sequence ID" value="XM_001217477.1"/>
</dbReference>
<dbReference type="AlphaFoldDB" id="Q0CBP2"/>
<dbReference type="Pfam" id="PF00069">
    <property type="entry name" value="Pkinase"/>
    <property type="match status" value="1"/>
</dbReference>
<dbReference type="Pfam" id="PF13857">
    <property type="entry name" value="Ank_5"/>
    <property type="match status" value="1"/>
</dbReference>
<dbReference type="InterPro" id="IPR008271">
    <property type="entry name" value="Ser/Thr_kinase_AS"/>
</dbReference>
<dbReference type="eggNOG" id="KOG0192">
    <property type="taxonomic scope" value="Eukaryota"/>
</dbReference>
<dbReference type="OMA" id="YHHVECL"/>
<dbReference type="Gene3D" id="1.25.40.20">
    <property type="entry name" value="Ankyrin repeat-containing domain"/>
    <property type="match status" value="3"/>
</dbReference>
<evidence type="ECO:0000313" key="6">
    <source>
        <dbReference type="EMBL" id="EAU31024.1"/>
    </source>
</evidence>
<proteinExistence type="predicted"/>
<dbReference type="EMBL" id="CH476606">
    <property type="protein sequence ID" value="EAU31024.1"/>
    <property type="molecule type" value="Genomic_DNA"/>
</dbReference>
<name>Q0CBP2_ASPTN</name>
<reference evidence="7" key="1">
    <citation type="submission" date="2005-09" db="EMBL/GenBank/DDBJ databases">
        <title>Annotation of the Aspergillus terreus NIH2624 genome.</title>
        <authorList>
            <person name="Birren B.W."/>
            <person name="Lander E.S."/>
            <person name="Galagan J.E."/>
            <person name="Nusbaum C."/>
            <person name="Devon K."/>
            <person name="Henn M."/>
            <person name="Ma L.-J."/>
            <person name="Jaffe D.B."/>
            <person name="Butler J."/>
            <person name="Alvarez P."/>
            <person name="Gnerre S."/>
            <person name="Grabherr M."/>
            <person name="Kleber M."/>
            <person name="Mauceli E.W."/>
            <person name="Brockman W."/>
            <person name="Rounsley S."/>
            <person name="Young S.K."/>
            <person name="LaButti K."/>
            <person name="Pushparaj V."/>
            <person name="DeCaprio D."/>
            <person name="Crawford M."/>
            <person name="Koehrsen M."/>
            <person name="Engels R."/>
            <person name="Montgomery P."/>
            <person name="Pearson M."/>
            <person name="Howarth C."/>
            <person name="Larson L."/>
            <person name="Luoma S."/>
            <person name="White J."/>
            <person name="Alvarado L."/>
            <person name="Kodira C.D."/>
            <person name="Zeng Q."/>
            <person name="Oleary S."/>
            <person name="Yandava C."/>
            <person name="Denning D.W."/>
            <person name="Nierman W.C."/>
            <person name="Milne T."/>
            <person name="Madden K."/>
        </authorList>
    </citation>
    <scope>NUCLEOTIDE SEQUENCE [LARGE SCALE GENOMIC DNA]</scope>
    <source>
        <strain evidence="7">NIH 2624 / FGSC A1156</strain>
    </source>
</reference>
<dbReference type="HOGENOM" id="CLU_003888_0_0_1"/>
<dbReference type="InterPro" id="IPR000719">
    <property type="entry name" value="Prot_kinase_dom"/>
</dbReference>
<dbReference type="SMART" id="SM00248">
    <property type="entry name" value="ANK"/>
    <property type="match status" value="10"/>
</dbReference>
<dbReference type="Pfam" id="PF12796">
    <property type="entry name" value="Ank_2"/>
    <property type="match status" value="1"/>
</dbReference>
<dbReference type="PROSITE" id="PS50011">
    <property type="entry name" value="PROTEIN_KINASE_DOM"/>
    <property type="match status" value="1"/>
</dbReference>
<evidence type="ECO:0000256" key="4">
    <source>
        <dbReference type="SAM" id="MobiDB-lite"/>
    </source>
</evidence>
<dbReference type="GO" id="GO:0004672">
    <property type="term" value="F:protein kinase activity"/>
    <property type="evidence" value="ECO:0007669"/>
    <property type="project" value="InterPro"/>
</dbReference>
<evidence type="ECO:0000256" key="3">
    <source>
        <dbReference type="PROSITE-ProRule" id="PRU00023"/>
    </source>
</evidence>
<dbReference type="GO" id="GO:0005524">
    <property type="term" value="F:ATP binding"/>
    <property type="evidence" value="ECO:0007669"/>
    <property type="project" value="InterPro"/>
</dbReference>
<dbReference type="PROSITE" id="PS50297">
    <property type="entry name" value="ANK_REP_REGION"/>
    <property type="match status" value="1"/>
</dbReference>
<dbReference type="STRING" id="341663.Q0CBP2"/>
<organism evidence="6 7">
    <name type="scientific">Aspergillus terreus (strain NIH 2624 / FGSC A1156)</name>
    <dbReference type="NCBI Taxonomy" id="341663"/>
    <lineage>
        <taxon>Eukaryota</taxon>
        <taxon>Fungi</taxon>
        <taxon>Dikarya</taxon>
        <taxon>Ascomycota</taxon>
        <taxon>Pezizomycotina</taxon>
        <taxon>Eurotiomycetes</taxon>
        <taxon>Eurotiomycetidae</taxon>
        <taxon>Eurotiales</taxon>
        <taxon>Aspergillaceae</taxon>
        <taxon>Aspergillus</taxon>
        <taxon>Aspergillus subgen. Circumdati</taxon>
    </lineage>
</organism>
<dbReference type="PANTHER" id="PTHR24198">
    <property type="entry name" value="ANKYRIN REPEAT AND PROTEIN KINASE DOMAIN-CONTAINING PROTEIN"/>
    <property type="match status" value="1"/>
</dbReference>
<dbReference type="Gene3D" id="1.10.510.10">
    <property type="entry name" value="Transferase(Phosphotransferase) domain 1"/>
    <property type="match status" value="1"/>
</dbReference>
<feature type="domain" description="Protein kinase" evidence="5">
    <location>
        <begin position="76"/>
        <end position="474"/>
    </location>
</feature>
<keyword evidence="1" id="KW-0677">Repeat</keyword>
<dbReference type="PROSITE" id="PS50088">
    <property type="entry name" value="ANK_REPEAT"/>
    <property type="match status" value="2"/>
</dbReference>
<dbReference type="InterPro" id="IPR011009">
    <property type="entry name" value="Kinase-like_dom_sf"/>
</dbReference>
<feature type="repeat" description="ANK" evidence="3">
    <location>
        <begin position="979"/>
        <end position="1011"/>
    </location>
</feature>
<keyword evidence="2 3" id="KW-0040">ANK repeat</keyword>
<dbReference type="SUPFAM" id="SSF56112">
    <property type="entry name" value="Protein kinase-like (PK-like)"/>
    <property type="match status" value="1"/>
</dbReference>
<evidence type="ECO:0000256" key="2">
    <source>
        <dbReference type="ARBA" id="ARBA00023043"/>
    </source>
</evidence>
<dbReference type="InterPro" id="IPR036770">
    <property type="entry name" value="Ankyrin_rpt-contain_sf"/>
</dbReference>
<dbReference type="VEuPathDB" id="FungiDB:ATEG_08892"/>
<sequence>MASNSFSARPFTSIPPSSEAAGESTHPSTQAPRSPAEPWLEGVFVPHVYDFVSVFGPANFHGPSQIPPLYLEPLAVDQSVTIGHGASFTTFKRAIPAAPEMSITSSLNGLSIRASRPRETRPQHVVYKIARVAFMEDGTPTPQTRRAMKAALMELYSLRHPPLQNHPNIVKFLGLAWGANHFNPSHRLPVLVVEFADRGNLVQLQEMRDLAPAVRSRLAIDIGEGLSMLHRCGIIHGDVKSENILIFSHSEKEYVAKLSDFGFSMVREATNADVYVGGTRPWKAPEARSPVSRHLLQATDIYSYGLLLWRLATDGQDPFRFWVSSALQGEAYLDELEQIKEKDQPVQNTSLEKWFIPYILAKGKPCRAELAMDSLIEALSKLLTVLDMAKLGSAQTGTNLSTAAWEAIMRSLELCLQAPGSSQILLGRFLLWAQGDVFYGRIPFTLNNCLSIDPTKRDLHEALNTLTGHSRPQLGPGINDQDIFLRMGYDHHILSWQQMRDLQPAVQSFVFNCFRAKVEETLSAQQINPPDCFVLTSYYINGYGTPVNIKEAERLIRLCSNPNFNHLPSRAYVYRIWKHLDPEYIPNDAMIGNLEVMALQGSRMAALDLKEVAPDRYAEAESRIRDILAGVGANFFHGNQMLGGFTYWQWVRTFDNQEVLVQNLKEFDRISDYRVNKRGDRILHLAACAGRIQAIKPLLDTFSVLTIDQLNDKGETALLCACRAGQVATVLGLLELGANASVVAPNGETCLHWLVSFKDDDIDMVGGALVEGGADLRVFTREKVAYSVFRATVEVDRQVPGTPLNWAVHHNRARIVKFLLGRASDARICLDRATNLVEPSPLEYAAYYHHVECLELMTEALDQADVTYTLGSIIQAGIHSADTFSMILRHGARYKEQLQRFLDFCLRKSKDKVFIPGIGGFDTHLLYYAVSECHDEVVEYLLSEEVKSLVESFHIKSEASQSRLGVYNPGDINRPAQEHRRTPVLEAIRWNRKSLVELLIANGADLKAAAKNPFSDEMNWTGFHILATAGHNTDYSELVSFLIEAGMHLGVPSSTESVPHPPENPFLVAVQHNAFNLASTFLEHGTDPNALSFSSGLLSLEYPTTVLGHIVAASSQHTIPRLRYILEQCSHGNAIEFIVEPSRQLSVLHRAAWAHKGILHRAPYGSRGSYLSRDEYDMVVNRDIIRELLQRWGDAEDHLNARCQIHRRTALHLAVEAGNLEGAELLLEKGADLSACDDLGLTAVDLAVKLLNESGDRHSEDESVYAAMITLLMAD</sequence>
<evidence type="ECO:0000259" key="5">
    <source>
        <dbReference type="PROSITE" id="PS50011"/>
    </source>
</evidence>
<evidence type="ECO:0000256" key="1">
    <source>
        <dbReference type="ARBA" id="ARBA00022737"/>
    </source>
</evidence>
<gene>
    <name evidence="6" type="ORF">ATEG_08892</name>
</gene>
<feature type="region of interest" description="Disordered" evidence="4">
    <location>
        <begin position="1"/>
        <end position="35"/>
    </location>
</feature>
<dbReference type="SMART" id="SM00220">
    <property type="entry name" value="S_TKc"/>
    <property type="match status" value="1"/>
</dbReference>
<feature type="repeat" description="ANK" evidence="3">
    <location>
        <begin position="1206"/>
        <end position="1238"/>
    </location>
</feature>
<dbReference type="OrthoDB" id="626167at2759"/>
<dbReference type="PANTHER" id="PTHR24198:SF165">
    <property type="entry name" value="ANKYRIN REPEAT-CONTAINING PROTEIN-RELATED"/>
    <property type="match status" value="1"/>
</dbReference>
<dbReference type="Proteomes" id="UP000007963">
    <property type="component" value="Unassembled WGS sequence"/>
</dbReference>
<dbReference type="eggNOG" id="KOG4177">
    <property type="taxonomic scope" value="Eukaryota"/>
</dbReference>
<protein>
    <recommendedName>
        <fullName evidence="5">Protein kinase domain-containing protein</fullName>
    </recommendedName>
</protein>
<dbReference type="GeneID" id="4323111"/>
<dbReference type="InterPro" id="IPR002110">
    <property type="entry name" value="Ankyrin_rpt"/>
</dbReference>
<accession>Q0CBP2</accession>
<dbReference type="SUPFAM" id="SSF48403">
    <property type="entry name" value="Ankyrin repeat"/>
    <property type="match status" value="2"/>
</dbReference>